<proteinExistence type="predicted"/>
<sequence>MTVLLRWEEYKAVVKEWEHEEAKIQKLTELLYTSIDIQLTKLPTFMEATTPTKIYMQAYAISNREKGGSKIHPLDFDREDPADDPVNIHNAWKPKPPVLDRRLYTSRHCTRLQLEMTQRWKEYEVSMKGREVVEVKIQKLTEFLYATINISLRRQLLKKEGLTPTEICLQARGSAAVLGVVQAYRGFDQNGASVKAIAKGGT</sequence>
<evidence type="ECO:0000313" key="1">
    <source>
        <dbReference type="EMBL" id="KAF2669894.1"/>
    </source>
</evidence>
<organism evidence="1 2">
    <name type="scientific">Microthyrium microscopicum</name>
    <dbReference type="NCBI Taxonomy" id="703497"/>
    <lineage>
        <taxon>Eukaryota</taxon>
        <taxon>Fungi</taxon>
        <taxon>Dikarya</taxon>
        <taxon>Ascomycota</taxon>
        <taxon>Pezizomycotina</taxon>
        <taxon>Dothideomycetes</taxon>
        <taxon>Dothideomycetes incertae sedis</taxon>
        <taxon>Microthyriales</taxon>
        <taxon>Microthyriaceae</taxon>
        <taxon>Microthyrium</taxon>
    </lineage>
</organism>
<protein>
    <submittedName>
        <fullName evidence="1">Uncharacterized protein</fullName>
    </submittedName>
</protein>
<gene>
    <name evidence="1" type="ORF">BT63DRAFT_454076</name>
</gene>
<dbReference type="Proteomes" id="UP000799302">
    <property type="component" value="Unassembled WGS sequence"/>
</dbReference>
<dbReference type="EMBL" id="MU004234">
    <property type="protein sequence ID" value="KAF2669894.1"/>
    <property type="molecule type" value="Genomic_DNA"/>
</dbReference>
<accession>A0A6A6UG78</accession>
<evidence type="ECO:0000313" key="2">
    <source>
        <dbReference type="Proteomes" id="UP000799302"/>
    </source>
</evidence>
<name>A0A6A6UG78_9PEZI</name>
<dbReference type="AlphaFoldDB" id="A0A6A6UG78"/>
<keyword evidence="2" id="KW-1185">Reference proteome</keyword>
<reference evidence="1" key="1">
    <citation type="journal article" date="2020" name="Stud. Mycol.">
        <title>101 Dothideomycetes genomes: a test case for predicting lifestyles and emergence of pathogens.</title>
        <authorList>
            <person name="Haridas S."/>
            <person name="Albert R."/>
            <person name="Binder M."/>
            <person name="Bloem J."/>
            <person name="Labutti K."/>
            <person name="Salamov A."/>
            <person name="Andreopoulos B."/>
            <person name="Baker S."/>
            <person name="Barry K."/>
            <person name="Bills G."/>
            <person name="Bluhm B."/>
            <person name="Cannon C."/>
            <person name="Castanera R."/>
            <person name="Culley D."/>
            <person name="Daum C."/>
            <person name="Ezra D."/>
            <person name="Gonzalez J."/>
            <person name="Henrissat B."/>
            <person name="Kuo A."/>
            <person name="Liang C."/>
            <person name="Lipzen A."/>
            <person name="Lutzoni F."/>
            <person name="Magnuson J."/>
            <person name="Mondo S."/>
            <person name="Nolan M."/>
            <person name="Ohm R."/>
            <person name="Pangilinan J."/>
            <person name="Park H.-J."/>
            <person name="Ramirez L."/>
            <person name="Alfaro M."/>
            <person name="Sun H."/>
            <person name="Tritt A."/>
            <person name="Yoshinaga Y."/>
            <person name="Zwiers L.-H."/>
            <person name="Turgeon B."/>
            <person name="Goodwin S."/>
            <person name="Spatafora J."/>
            <person name="Crous P."/>
            <person name="Grigoriev I."/>
        </authorList>
    </citation>
    <scope>NUCLEOTIDE SEQUENCE</scope>
    <source>
        <strain evidence="1">CBS 115976</strain>
    </source>
</reference>